<dbReference type="EMBL" id="MGJO01000002">
    <property type="protein sequence ID" value="OGN10118.1"/>
    <property type="molecule type" value="Genomic_DNA"/>
</dbReference>
<dbReference type="AlphaFoldDB" id="A0A1F8FC50"/>
<sequence>MVKKLAIILVVILGLTVVADAKLGDLKLLKRERFIFENSNCQVTDSCSLRRIQWLIEDYRVELDAGFNYGTRMYAGYETDSVNALEEYVFVQFIRGCVYSSELIAGETHTIYNYVQPDTAQGELMKYDNWTLESYDSDPVYNSMPDFPRHYHYRWNATGDFFTKNETFFGVRKPSFPHLYVTDRPGTAFIDRDIAKNISLEFRMCLYKSADVPESLAENEKISAEPIYCYPWSSSWIYDHGAEKYTNPYGITDACKK</sequence>
<proteinExistence type="predicted"/>
<protein>
    <submittedName>
        <fullName evidence="1">Uncharacterized protein</fullName>
    </submittedName>
</protein>
<gene>
    <name evidence="1" type="ORF">A3C61_01195</name>
</gene>
<reference evidence="1 2" key="1">
    <citation type="journal article" date="2016" name="Nat. Commun.">
        <title>Thousands of microbial genomes shed light on interconnected biogeochemical processes in an aquifer system.</title>
        <authorList>
            <person name="Anantharaman K."/>
            <person name="Brown C.T."/>
            <person name="Hug L.A."/>
            <person name="Sharon I."/>
            <person name="Castelle C.J."/>
            <person name="Probst A.J."/>
            <person name="Thomas B.C."/>
            <person name="Singh A."/>
            <person name="Wilkins M.J."/>
            <person name="Karaoz U."/>
            <person name="Brodie E.L."/>
            <person name="Williams K.H."/>
            <person name="Hubbard S.S."/>
            <person name="Banfield J.F."/>
        </authorList>
    </citation>
    <scope>NUCLEOTIDE SEQUENCE [LARGE SCALE GENOMIC DNA]</scope>
</reference>
<evidence type="ECO:0000313" key="1">
    <source>
        <dbReference type="EMBL" id="OGN10118.1"/>
    </source>
</evidence>
<name>A0A1F8FC50_9BACT</name>
<evidence type="ECO:0000313" key="2">
    <source>
        <dbReference type="Proteomes" id="UP000178908"/>
    </source>
</evidence>
<accession>A0A1F8FC50</accession>
<organism evidence="1 2">
    <name type="scientific">Candidatus Yanofskybacteria bacterium RIFCSPHIGHO2_02_FULL_39_10</name>
    <dbReference type="NCBI Taxonomy" id="1802674"/>
    <lineage>
        <taxon>Bacteria</taxon>
        <taxon>Candidatus Yanofskyibacteriota</taxon>
    </lineage>
</organism>
<comment type="caution">
    <text evidence="1">The sequence shown here is derived from an EMBL/GenBank/DDBJ whole genome shotgun (WGS) entry which is preliminary data.</text>
</comment>
<dbReference type="Proteomes" id="UP000178908">
    <property type="component" value="Unassembled WGS sequence"/>
</dbReference>